<keyword evidence="1" id="KW-0812">Transmembrane</keyword>
<proteinExistence type="predicted"/>
<evidence type="ECO:0008006" key="3">
    <source>
        <dbReference type="Google" id="ProtNLM"/>
    </source>
</evidence>
<dbReference type="EMBL" id="CAAHDF010000004">
    <property type="protein sequence ID" value="VGM38844.1"/>
    <property type="molecule type" value="Genomic_DNA"/>
</dbReference>
<dbReference type="AlphaFoldDB" id="A0A486UKM9"/>
<gene>
    <name evidence="2" type="ORF">SAMEA4873560_02555</name>
</gene>
<evidence type="ECO:0000313" key="2">
    <source>
        <dbReference type="EMBL" id="VGM38844.1"/>
    </source>
</evidence>
<feature type="transmembrane region" description="Helical" evidence="1">
    <location>
        <begin position="21"/>
        <end position="41"/>
    </location>
</feature>
<organism evidence="2">
    <name type="scientific">Klebsiella pneumoniae</name>
    <dbReference type="NCBI Taxonomy" id="573"/>
    <lineage>
        <taxon>Bacteria</taxon>
        <taxon>Pseudomonadati</taxon>
        <taxon>Pseudomonadota</taxon>
        <taxon>Gammaproteobacteria</taxon>
        <taxon>Enterobacterales</taxon>
        <taxon>Enterobacteriaceae</taxon>
        <taxon>Klebsiella/Raoultella group</taxon>
        <taxon>Klebsiella</taxon>
        <taxon>Klebsiella pneumoniae complex</taxon>
    </lineage>
</organism>
<accession>A0A486UKM9</accession>
<protein>
    <recommendedName>
        <fullName evidence="3">Superinfection exclusion protein B</fullName>
    </recommendedName>
</protein>
<keyword evidence="1" id="KW-0472">Membrane</keyword>
<keyword evidence="1" id="KW-1133">Transmembrane helix</keyword>
<name>A0A486UKM9_KLEPN</name>
<dbReference type="Pfam" id="PF14163">
    <property type="entry name" value="SieB"/>
    <property type="match status" value="1"/>
</dbReference>
<feature type="transmembrane region" description="Helical" evidence="1">
    <location>
        <begin position="53"/>
        <end position="74"/>
    </location>
</feature>
<dbReference type="InterPro" id="IPR025982">
    <property type="entry name" value="SieB"/>
</dbReference>
<reference evidence="2" key="1">
    <citation type="submission" date="2019-03" db="EMBL/GenBank/DDBJ databases">
        <authorList>
            <consortium name="Pathogen Informatics"/>
        </authorList>
    </citation>
    <scope>NUCLEOTIDE SEQUENCE</scope>
    <source>
        <strain evidence="2">5012STDY7626359</strain>
    </source>
</reference>
<evidence type="ECO:0000256" key="1">
    <source>
        <dbReference type="SAM" id="Phobius"/>
    </source>
</evidence>
<sequence length="179" mass="20718">MDPLVIFGKVFSNEPLERTMYMIVIWVALLVLIPESWAAYIDEKTGIPHVWHLLIFSVAFLSAINSQKGFKFALNRYHVRRRKRERRARDNKIRTVIANLTEAQSMVLCAALSDGRQEVTTTAVFPHIEELIQLGVLNKTFSRWKGAVILFPIEDVYWTELVACFDPYNIEIKPRPISK</sequence>